<reference evidence="2 3" key="1">
    <citation type="journal article" date="2013" name="Genome Announc.">
        <title>Draft Genome Sequence of Rhodococcus rhodnii Strain LMG5362, a Symbiont of Rhodnius prolixus (Hemiptera, Reduviidae, Triatominae), the Principle Vector of Trypanosoma cruzi.</title>
        <authorList>
            <person name="Pachebat J.A."/>
            <person name="van Keulen G."/>
            <person name="Whitten M.M."/>
            <person name="Girdwood S."/>
            <person name="Del Sol R."/>
            <person name="Dyson P.J."/>
            <person name="Facey P.D."/>
        </authorList>
    </citation>
    <scope>NUCLEOTIDE SEQUENCE [LARGE SCALE GENOMIC DNA]</scope>
    <source>
        <strain evidence="2 3">LMG 5362</strain>
    </source>
</reference>
<feature type="region of interest" description="Disordered" evidence="1">
    <location>
        <begin position="1"/>
        <end position="46"/>
    </location>
</feature>
<sequence length="46" mass="5646">MRSGGRESRWKILQDRSSGRRRVGRSPRRSSSGRSHRRVRRRHFWL</sequence>
<protein>
    <submittedName>
        <fullName evidence="2">Uncharacterized protein</fullName>
    </submittedName>
</protein>
<accession>R7WS57</accession>
<dbReference type="EMBL" id="APMY01000014">
    <property type="protein sequence ID" value="EOM78120.1"/>
    <property type="molecule type" value="Genomic_DNA"/>
</dbReference>
<evidence type="ECO:0000313" key="2">
    <source>
        <dbReference type="EMBL" id="EOM78120.1"/>
    </source>
</evidence>
<proteinExistence type="predicted"/>
<dbReference type="Proteomes" id="UP000013525">
    <property type="component" value="Unassembled WGS sequence"/>
</dbReference>
<feature type="compositionally biased region" description="Basic residues" evidence="1">
    <location>
        <begin position="19"/>
        <end position="28"/>
    </location>
</feature>
<dbReference type="AlphaFoldDB" id="R7WS57"/>
<name>R7WS57_9NOCA</name>
<comment type="caution">
    <text evidence="2">The sequence shown here is derived from an EMBL/GenBank/DDBJ whole genome shotgun (WGS) entry which is preliminary data.</text>
</comment>
<gene>
    <name evidence="2" type="ORF">Rrhod_0455</name>
</gene>
<feature type="compositionally biased region" description="Basic and acidic residues" evidence="1">
    <location>
        <begin position="1"/>
        <end position="18"/>
    </location>
</feature>
<evidence type="ECO:0000313" key="3">
    <source>
        <dbReference type="Proteomes" id="UP000013525"/>
    </source>
</evidence>
<feature type="compositionally biased region" description="Basic residues" evidence="1">
    <location>
        <begin position="34"/>
        <end position="46"/>
    </location>
</feature>
<keyword evidence="3" id="KW-1185">Reference proteome</keyword>
<organism evidence="2 3">
    <name type="scientific">Rhodococcus rhodnii LMG 5362</name>
    <dbReference type="NCBI Taxonomy" id="1273125"/>
    <lineage>
        <taxon>Bacteria</taxon>
        <taxon>Bacillati</taxon>
        <taxon>Actinomycetota</taxon>
        <taxon>Actinomycetes</taxon>
        <taxon>Mycobacteriales</taxon>
        <taxon>Nocardiaceae</taxon>
        <taxon>Rhodococcus</taxon>
    </lineage>
</organism>
<evidence type="ECO:0000256" key="1">
    <source>
        <dbReference type="SAM" id="MobiDB-lite"/>
    </source>
</evidence>